<reference evidence="1" key="2">
    <citation type="submission" date="2020-09" db="EMBL/GenBank/DDBJ databases">
        <authorList>
            <person name="Sun Q."/>
            <person name="Zhou Y."/>
        </authorList>
    </citation>
    <scope>NUCLEOTIDE SEQUENCE</scope>
    <source>
        <strain evidence="1">CGMCC 1.15290</strain>
    </source>
</reference>
<dbReference type="Proteomes" id="UP000627292">
    <property type="component" value="Unassembled WGS sequence"/>
</dbReference>
<dbReference type="SUPFAM" id="SSF53474">
    <property type="entry name" value="alpha/beta-Hydrolases"/>
    <property type="match status" value="1"/>
</dbReference>
<gene>
    <name evidence="1" type="ORF">GCM10011379_51050</name>
</gene>
<dbReference type="AlphaFoldDB" id="A0A917MZ08"/>
<proteinExistence type="predicted"/>
<evidence type="ECO:0000313" key="1">
    <source>
        <dbReference type="EMBL" id="GGH80331.1"/>
    </source>
</evidence>
<name>A0A917MZ08_9BACT</name>
<protein>
    <submittedName>
        <fullName evidence="1">Uncharacterized protein</fullName>
    </submittedName>
</protein>
<accession>A0A917MZ08</accession>
<dbReference type="RefSeq" id="WP_188957883.1">
    <property type="nucleotide sequence ID" value="NZ_BMIB01000005.1"/>
</dbReference>
<reference evidence="1" key="1">
    <citation type="journal article" date="2014" name="Int. J. Syst. Evol. Microbiol.">
        <title>Complete genome sequence of Corynebacterium casei LMG S-19264T (=DSM 44701T), isolated from a smear-ripened cheese.</title>
        <authorList>
            <consortium name="US DOE Joint Genome Institute (JGI-PGF)"/>
            <person name="Walter F."/>
            <person name="Albersmeier A."/>
            <person name="Kalinowski J."/>
            <person name="Ruckert C."/>
        </authorList>
    </citation>
    <scope>NUCLEOTIDE SEQUENCE</scope>
    <source>
        <strain evidence="1">CGMCC 1.15290</strain>
    </source>
</reference>
<sequence>MSNSASDVKYIVVGVDGTGSGSWRKADGSNSHIFQFVRDFRFGTMGIDRKFFDGPSDSVSGRESEAILQRALDFIMHRLSVLFPQIRNGNIHALDMYDVNSCMQASEQTSMGYMNGYSYTSSYVTRLPVRVTPQMLSKQPFNHSQVRIVLAGHSRGGLVVTTLARMLSPVAQVYFMGLYDSVDRQPCLDGAVVENTRYVFHARRHPDVHSRGFFSNTSTQYKSEYHEERFFYTSHGGIGGSYVTNRSDMTFFGDDSCIVKPDTITITDGMGNPMTIDNVNPLTKKFHKPIDEICIEGSDEADKFIREGARRFGLPIN</sequence>
<dbReference type="EMBL" id="BMIB01000005">
    <property type="protein sequence ID" value="GGH80331.1"/>
    <property type="molecule type" value="Genomic_DNA"/>
</dbReference>
<keyword evidence="2" id="KW-1185">Reference proteome</keyword>
<comment type="caution">
    <text evidence="1">The sequence shown here is derived from an EMBL/GenBank/DDBJ whole genome shotgun (WGS) entry which is preliminary data.</text>
</comment>
<dbReference type="InterPro" id="IPR029058">
    <property type="entry name" value="AB_hydrolase_fold"/>
</dbReference>
<organism evidence="1 2">
    <name type="scientific">Filimonas zeae</name>
    <dbReference type="NCBI Taxonomy" id="1737353"/>
    <lineage>
        <taxon>Bacteria</taxon>
        <taxon>Pseudomonadati</taxon>
        <taxon>Bacteroidota</taxon>
        <taxon>Chitinophagia</taxon>
        <taxon>Chitinophagales</taxon>
        <taxon>Chitinophagaceae</taxon>
        <taxon>Filimonas</taxon>
    </lineage>
</organism>
<evidence type="ECO:0000313" key="2">
    <source>
        <dbReference type="Proteomes" id="UP000627292"/>
    </source>
</evidence>